<dbReference type="InterPro" id="IPR012349">
    <property type="entry name" value="Split_barrel_FMN-bd"/>
</dbReference>
<dbReference type="Pfam" id="PF04075">
    <property type="entry name" value="F420H2_quin_red"/>
    <property type="match status" value="1"/>
</dbReference>
<dbReference type="AlphaFoldDB" id="G7GJ52"/>
<evidence type="ECO:0000256" key="2">
    <source>
        <dbReference type="ARBA" id="ARBA00049106"/>
    </source>
</evidence>
<comment type="caution">
    <text evidence="3">The sequence shown here is derived from an EMBL/GenBank/DDBJ whole genome shotgun (WGS) entry which is preliminary data.</text>
</comment>
<dbReference type="STRING" id="1075090.GOAMR_03_01370"/>
<organism evidence="3 4">
    <name type="scientific">Gordonia amarae NBRC 15530</name>
    <dbReference type="NCBI Taxonomy" id="1075090"/>
    <lineage>
        <taxon>Bacteria</taxon>
        <taxon>Bacillati</taxon>
        <taxon>Actinomycetota</taxon>
        <taxon>Actinomycetes</taxon>
        <taxon>Mycobacteriales</taxon>
        <taxon>Gordoniaceae</taxon>
        <taxon>Gordonia</taxon>
    </lineage>
</organism>
<dbReference type="Gene3D" id="2.30.110.10">
    <property type="entry name" value="Electron Transport, Fmn-binding Protein, Chain A"/>
    <property type="match status" value="1"/>
</dbReference>
<evidence type="ECO:0008006" key="5">
    <source>
        <dbReference type="Google" id="ProtNLM"/>
    </source>
</evidence>
<name>G7GJ52_9ACTN</name>
<comment type="similarity">
    <text evidence="1">Belongs to the F420H(2)-dependent quinone reductase family.</text>
</comment>
<dbReference type="GO" id="GO:0016491">
    <property type="term" value="F:oxidoreductase activity"/>
    <property type="evidence" value="ECO:0007669"/>
    <property type="project" value="InterPro"/>
</dbReference>
<dbReference type="PANTHER" id="PTHR39428:SF1">
    <property type="entry name" value="F420H(2)-DEPENDENT QUINONE REDUCTASE RV1261C"/>
    <property type="match status" value="1"/>
</dbReference>
<sequence>MTGRDGTLSGMGFRKRLAIGIGSIAWMPRFLPQIVKCDGTIQKVTGDRYSLLDIADLPNITLDVPGRKSGIARRTRLLCAPDGDDWLIAGSYFGTEAMPQWVYNVRAADTVAVFHGGRQWECVPTELAGPERDDAWQVLRAVWPNFDLYEQRTDRQIPVFRLRER</sequence>
<dbReference type="eggNOG" id="COG0748">
    <property type="taxonomic scope" value="Bacteria"/>
</dbReference>
<dbReference type="InterPro" id="IPR004378">
    <property type="entry name" value="F420H2_quin_Rdtase"/>
</dbReference>
<dbReference type="NCBIfam" id="TIGR00026">
    <property type="entry name" value="hi_GC_TIGR00026"/>
    <property type="match status" value="1"/>
</dbReference>
<protein>
    <recommendedName>
        <fullName evidence="5">Nitroreductase</fullName>
    </recommendedName>
</protein>
<dbReference type="EMBL" id="BAED01000003">
    <property type="protein sequence ID" value="GAB03627.1"/>
    <property type="molecule type" value="Genomic_DNA"/>
</dbReference>
<gene>
    <name evidence="3" type="ORF">GOAMR_03_01370</name>
</gene>
<keyword evidence="4" id="KW-1185">Reference proteome</keyword>
<proteinExistence type="inferred from homology"/>
<dbReference type="PANTHER" id="PTHR39428">
    <property type="entry name" value="F420H(2)-DEPENDENT QUINONE REDUCTASE RV1261C"/>
    <property type="match status" value="1"/>
</dbReference>
<reference evidence="3 4" key="1">
    <citation type="submission" date="2011-11" db="EMBL/GenBank/DDBJ databases">
        <title>Whole genome shotgun sequence of Gordonia amarae NBRC 15530.</title>
        <authorList>
            <person name="Takarada H."/>
            <person name="Hosoyama A."/>
            <person name="Tsuchikane K."/>
            <person name="Katsumata H."/>
            <person name="Yamazaki S."/>
            <person name="Fujita N."/>
        </authorList>
    </citation>
    <scope>NUCLEOTIDE SEQUENCE [LARGE SCALE GENOMIC DNA]</scope>
    <source>
        <strain evidence="3 4">NBRC 15530</strain>
    </source>
</reference>
<evidence type="ECO:0000256" key="1">
    <source>
        <dbReference type="ARBA" id="ARBA00008710"/>
    </source>
</evidence>
<evidence type="ECO:0000313" key="3">
    <source>
        <dbReference type="EMBL" id="GAB03627.1"/>
    </source>
</evidence>
<evidence type="ECO:0000313" key="4">
    <source>
        <dbReference type="Proteomes" id="UP000006023"/>
    </source>
</evidence>
<dbReference type="Proteomes" id="UP000006023">
    <property type="component" value="Unassembled WGS sequence"/>
</dbReference>
<dbReference type="GO" id="GO:0005886">
    <property type="term" value="C:plasma membrane"/>
    <property type="evidence" value="ECO:0007669"/>
    <property type="project" value="TreeGrafter"/>
</dbReference>
<dbReference type="GO" id="GO:0070967">
    <property type="term" value="F:coenzyme F420 binding"/>
    <property type="evidence" value="ECO:0007669"/>
    <property type="project" value="TreeGrafter"/>
</dbReference>
<comment type="catalytic activity">
    <reaction evidence="2">
        <text>oxidized coenzyme F420-(gamma-L-Glu)(n) + a quinol + H(+) = reduced coenzyme F420-(gamma-L-Glu)(n) + a quinone</text>
        <dbReference type="Rhea" id="RHEA:39663"/>
        <dbReference type="Rhea" id="RHEA-COMP:12939"/>
        <dbReference type="Rhea" id="RHEA-COMP:14378"/>
        <dbReference type="ChEBI" id="CHEBI:15378"/>
        <dbReference type="ChEBI" id="CHEBI:24646"/>
        <dbReference type="ChEBI" id="CHEBI:132124"/>
        <dbReference type="ChEBI" id="CHEBI:133980"/>
        <dbReference type="ChEBI" id="CHEBI:139511"/>
    </reaction>
</comment>
<accession>G7GJ52</accession>